<gene>
    <name evidence="1" type="ORF">WA026_014526</name>
</gene>
<sequence>MQSRLGSSLENKRILPVKLPRKLHYIKCLSTKAFTLELNYRIEWEITEFRIRLKLQRAELLRTSGCSTRRAQGINDEERIHHRKDKRVDK</sequence>
<comment type="caution">
    <text evidence="1">The sequence shown here is derived from an EMBL/GenBank/DDBJ whole genome shotgun (WGS) entry which is preliminary data.</text>
</comment>
<dbReference type="EMBL" id="JARQZJ010000067">
    <property type="protein sequence ID" value="KAK9881178.1"/>
    <property type="molecule type" value="Genomic_DNA"/>
</dbReference>
<reference evidence="1 2" key="1">
    <citation type="submission" date="2023-03" db="EMBL/GenBank/DDBJ databases">
        <title>Genome insight into feeding habits of ladybird beetles.</title>
        <authorList>
            <person name="Li H.-S."/>
            <person name="Huang Y.-H."/>
            <person name="Pang H."/>
        </authorList>
    </citation>
    <scope>NUCLEOTIDE SEQUENCE [LARGE SCALE GENOMIC DNA]</scope>
    <source>
        <strain evidence="1">SYSU_2023b</strain>
        <tissue evidence="1">Whole body</tissue>
    </source>
</reference>
<proteinExistence type="predicted"/>
<protein>
    <submittedName>
        <fullName evidence="1">Uncharacterized protein</fullName>
    </submittedName>
</protein>
<evidence type="ECO:0000313" key="2">
    <source>
        <dbReference type="Proteomes" id="UP001431783"/>
    </source>
</evidence>
<dbReference type="AlphaFoldDB" id="A0AAW1UKZ8"/>
<keyword evidence="2" id="KW-1185">Reference proteome</keyword>
<organism evidence="1 2">
    <name type="scientific">Henosepilachna vigintioctopunctata</name>
    <dbReference type="NCBI Taxonomy" id="420089"/>
    <lineage>
        <taxon>Eukaryota</taxon>
        <taxon>Metazoa</taxon>
        <taxon>Ecdysozoa</taxon>
        <taxon>Arthropoda</taxon>
        <taxon>Hexapoda</taxon>
        <taxon>Insecta</taxon>
        <taxon>Pterygota</taxon>
        <taxon>Neoptera</taxon>
        <taxon>Endopterygota</taxon>
        <taxon>Coleoptera</taxon>
        <taxon>Polyphaga</taxon>
        <taxon>Cucujiformia</taxon>
        <taxon>Coccinelloidea</taxon>
        <taxon>Coccinellidae</taxon>
        <taxon>Epilachninae</taxon>
        <taxon>Epilachnini</taxon>
        <taxon>Henosepilachna</taxon>
    </lineage>
</organism>
<accession>A0AAW1UKZ8</accession>
<dbReference type="Proteomes" id="UP001431783">
    <property type="component" value="Unassembled WGS sequence"/>
</dbReference>
<evidence type="ECO:0000313" key="1">
    <source>
        <dbReference type="EMBL" id="KAK9881178.1"/>
    </source>
</evidence>
<name>A0AAW1UKZ8_9CUCU</name>